<name>A0A8J3HVE5_9CHLR</name>
<evidence type="ECO:0000313" key="2">
    <source>
        <dbReference type="Proteomes" id="UP000612362"/>
    </source>
</evidence>
<dbReference type="AlphaFoldDB" id="A0A8J3HVE5"/>
<gene>
    <name evidence="1" type="ORF">KSX_29250</name>
</gene>
<keyword evidence="2" id="KW-1185">Reference proteome</keyword>
<organism evidence="1 2">
    <name type="scientific">Ktedonospora formicarum</name>
    <dbReference type="NCBI Taxonomy" id="2778364"/>
    <lineage>
        <taxon>Bacteria</taxon>
        <taxon>Bacillati</taxon>
        <taxon>Chloroflexota</taxon>
        <taxon>Ktedonobacteria</taxon>
        <taxon>Ktedonobacterales</taxon>
        <taxon>Ktedonobacteraceae</taxon>
        <taxon>Ktedonospora</taxon>
    </lineage>
</organism>
<reference evidence="1" key="1">
    <citation type="submission" date="2020-10" db="EMBL/GenBank/DDBJ databases">
        <title>Taxonomic study of unclassified bacteria belonging to the class Ktedonobacteria.</title>
        <authorList>
            <person name="Yabe S."/>
            <person name="Wang C.M."/>
            <person name="Zheng Y."/>
            <person name="Sakai Y."/>
            <person name="Cavaletti L."/>
            <person name="Monciardini P."/>
            <person name="Donadio S."/>
        </authorList>
    </citation>
    <scope>NUCLEOTIDE SEQUENCE</scope>
    <source>
        <strain evidence="1">SOSP1-1</strain>
    </source>
</reference>
<proteinExistence type="predicted"/>
<accession>A0A8J3HVE5</accession>
<sequence>MYALRSRSGGADGEMWCVWRASLRDALYFKPFLIPPSGNTCLAAYNSRIFNRGQHSRIPCGHLTNIYSSEQDATKLAASFAHTAAYTYSGGERNLRCAALAEHRQSISPYASSKGYGK</sequence>
<comment type="caution">
    <text evidence="1">The sequence shown here is derived from an EMBL/GenBank/DDBJ whole genome shotgun (WGS) entry which is preliminary data.</text>
</comment>
<dbReference type="EMBL" id="BNJF01000001">
    <property type="protein sequence ID" value="GHO44762.1"/>
    <property type="molecule type" value="Genomic_DNA"/>
</dbReference>
<evidence type="ECO:0000313" key="1">
    <source>
        <dbReference type="EMBL" id="GHO44762.1"/>
    </source>
</evidence>
<protein>
    <submittedName>
        <fullName evidence="1">Uncharacterized protein</fullName>
    </submittedName>
</protein>
<dbReference type="Proteomes" id="UP000612362">
    <property type="component" value="Unassembled WGS sequence"/>
</dbReference>